<comment type="similarity">
    <text evidence="1">Belongs to the cytidine and deoxycytidylate deaminase family.</text>
</comment>
<dbReference type="InterPro" id="IPR050202">
    <property type="entry name" value="Cyt/Deoxycyt_deaminase"/>
</dbReference>
<organism evidence="2 3">
    <name type="scientific">Candidatus Collierbacteria bacterium GW2011_GWA1_44_12</name>
    <dbReference type="NCBI Taxonomy" id="1618376"/>
    <lineage>
        <taxon>Bacteria</taxon>
        <taxon>Candidatus Collieribacteriota</taxon>
    </lineage>
</organism>
<evidence type="ECO:0000313" key="3">
    <source>
        <dbReference type="Proteomes" id="UP000034069"/>
    </source>
</evidence>
<dbReference type="SUPFAM" id="SSF53927">
    <property type="entry name" value="Cytidine deaminase-like"/>
    <property type="match status" value="2"/>
</dbReference>
<dbReference type="PANTHER" id="PTHR11644:SF2">
    <property type="entry name" value="CYTIDINE DEAMINASE"/>
    <property type="match status" value="1"/>
</dbReference>
<name>A0A0G1IWC8_9BACT</name>
<dbReference type="InterPro" id="IPR016193">
    <property type="entry name" value="Cytidine_deaminase-like"/>
</dbReference>
<evidence type="ECO:0000313" key="2">
    <source>
        <dbReference type="EMBL" id="KKT36097.1"/>
    </source>
</evidence>
<reference evidence="2 3" key="1">
    <citation type="journal article" date="2015" name="Nature">
        <title>rRNA introns, odd ribosomes, and small enigmatic genomes across a large radiation of phyla.</title>
        <authorList>
            <person name="Brown C.T."/>
            <person name="Hug L.A."/>
            <person name="Thomas B.C."/>
            <person name="Sharon I."/>
            <person name="Castelle C.J."/>
            <person name="Singh A."/>
            <person name="Wilkins M.J."/>
            <person name="Williams K.H."/>
            <person name="Banfield J.F."/>
        </authorList>
    </citation>
    <scope>NUCLEOTIDE SEQUENCE [LARGE SCALE GENOMIC DNA]</scope>
</reference>
<comment type="caution">
    <text evidence="2">The sequence shown here is derived from an EMBL/GenBank/DDBJ whole genome shotgun (WGS) entry which is preliminary data.</text>
</comment>
<dbReference type="CDD" id="cd01283">
    <property type="entry name" value="cytidine_deaminase"/>
    <property type="match status" value="1"/>
</dbReference>
<sequence length="342" mass="38286">MERAVYSPFSKEIDGGLDERKRERYTSLVLRAKEASAYPHQSGYFVRTAGLAKDGTEYIGGNKEYAHSDAFVHGETAVLSGMKDITDSPMEAIAWYRREGELVTPESLGRPCGNCRDVMRAYCSPELVLLNGNETGIVYTHLSDFLFEDFSRIDVGSIRPYPAWSALHAARRAVDVYLPEDMKSTVYGAALEAEDGTIWQGIQYTNVGYDAITPVMSAVINWMNSYPSGHVSDRHLRLKKLVIASEGGVPSPFYRDRQAILELDEILRIYTGNPNPLRVEIIQAKDSVRGWAEAVEAFETNVEEMLPHPFSPGAFRMDDVMMAQLVKLIGENDLAKIMEKRS</sequence>
<accession>A0A0G1IWC8</accession>
<protein>
    <submittedName>
        <fullName evidence="2">Uncharacterized protein</fullName>
    </submittedName>
</protein>
<dbReference type="EMBL" id="LCHN01000007">
    <property type="protein sequence ID" value="KKT36097.1"/>
    <property type="molecule type" value="Genomic_DNA"/>
</dbReference>
<dbReference type="GO" id="GO:0005829">
    <property type="term" value="C:cytosol"/>
    <property type="evidence" value="ECO:0007669"/>
    <property type="project" value="TreeGrafter"/>
</dbReference>
<dbReference type="GO" id="GO:0004126">
    <property type="term" value="F:cytidine deaminase activity"/>
    <property type="evidence" value="ECO:0007669"/>
    <property type="project" value="TreeGrafter"/>
</dbReference>
<dbReference type="PANTHER" id="PTHR11644">
    <property type="entry name" value="CYTIDINE DEAMINASE"/>
    <property type="match status" value="1"/>
</dbReference>
<dbReference type="Proteomes" id="UP000034069">
    <property type="component" value="Unassembled WGS sequence"/>
</dbReference>
<proteinExistence type="inferred from homology"/>
<dbReference type="AlphaFoldDB" id="A0A0G1IWC8"/>
<gene>
    <name evidence="2" type="ORF">UW23_C0007G0024</name>
</gene>
<dbReference type="GO" id="GO:0008270">
    <property type="term" value="F:zinc ion binding"/>
    <property type="evidence" value="ECO:0007669"/>
    <property type="project" value="TreeGrafter"/>
</dbReference>
<evidence type="ECO:0000256" key="1">
    <source>
        <dbReference type="ARBA" id="ARBA00006576"/>
    </source>
</evidence>
<dbReference type="Gene3D" id="3.40.140.10">
    <property type="entry name" value="Cytidine Deaminase, domain 2"/>
    <property type="match status" value="2"/>
</dbReference>